<feature type="binding site" evidence="7">
    <location>
        <position position="173"/>
    </location>
    <ligand>
        <name>4-imidazolone-5-propanoate</name>
        <dbReference type="ChEBI" id="CHEBI:77893"/>
    </ligand>
</feature>
<dbReference type="UniPathway" id="UPA00379">
    <property type="reaction ID" value="UER00551"/>
</dbReference>
<dbReference type="PANTHER" id="PTHR42752:SF1">
    <property type="entry name" value="IMIDAZOLONEPROPIONASE-RELATED"/>
    <property type="match status" value="1"/>
</dbReference>
<feature type="domain" description="Amidohydrolase-related" evidence="8">
    <location>
        <begin position="58"/>
        <end position="398"/>
    </location>
</feature>
<dbReference type="InterPro" id="IPR011059">
    <property type="entry name" value="Metal-dep_hydrolase_composite"/>
</dbReference>
<dbReference type="InterPro" id="IPR032466">
    <property type="entry name" value="Metal_Hydrolase"/>
</dbReference>
<comment type="caution">
    <text evidence="9">The sequence shown here is derived from an EMBL/GenBank/DDBJ whole genome shotgun (WGS) entry which is preliminary data.</text>
</comment>
<sequence>MALLIKDISQLLTVRENSLGIIEDAFLLIKKGKIASYGERKSLPSLRKVKVVSAENSVVLPGFVDCHTHLVFAGTREKELEARFLGESYKKITEKKEGGILATVEKTRASSFRELLVKAKERIKEGIKWGTTTVEIKSGYGLDTKNELKILRVIKRLQKETEIDIVPTFLGAHFLPPEKKKEDYIREIIEKMLPRIAKEKLAVFCDVFCEKLVFNSSEAERILLAGKRYGLLPKIHADELEPSGGAEVGVKVGAVSCEHLVYPTKKGLRGMAEKKITAVLLPSTALFLGIRSLPPVSEMRRLGIKIALGSDFNPGTSPLNKMPIVIAFATFLYHLTMEEAIIGATLNSARALKLEKRIGSIEKGKDGDVIILKVPDYRFLFYNFGDNPVRTVIKRGKVILVNR</sequence>
<dbReference type="InterPro" id="IPR005920">
    <property type="entry name" value="HutI"/>
</dbReference>
<feature type="binding site" evidence="7">
    <location>
        <position position="67"/>
    </location>
    <ligand>
        <name>Zn(2+)</name>
        <dbReference type="ChEBI" id="CHEBI:29105"/>
    </ligand>
</feature>
<feature type="binding site" evidence="7">
    <location>
        <position position="236"/>
    </location>
    <ligand>
        <name>Zn(2+)</name>
        <dbReference type="ChEBI" id="CHEBI:29105"/>
    </ligand>
</feature>
<evidence type="ECO:0000256" key="5">
    <source>
        <dbReference type="ARBA" id="ARBA00022833"/>
    </source>
</evidence>
<feature type="binding site" evidence="7">
    <location>
        <position position="140"/>
    </location>
    <ligand>
        <name>4-imidazolone-5-propanoate</name>
        <dbReference type="ChEBI" id="CHEBI:77893"/>
    </ligand>
</feature>
<dbReference type="GO" id="GO:0005737">
    <property type="term" value="C:cytoplasm"/>
    <property type="evidence" value="ECO:0007669"/>
    <property type="project" value="UniProtKB-SubCell"/>
</dbReference>
<evidence type="ECO:0000256" key="6">
    <source>
        <dbReference type="ARBA" id="ARBA00023004"/>
    </source>
</evidence>
<keyword evidence="3 7" id="KW-0378">Hydrolase</keyword>
<comment type="cofactor">
    <cofactor evidence="7">
        <name>Zn(2+)</name>
        <dbReference type="ChEBI" id="CHEBI:29105"/>
    </cofactor>
    <cofactor evidence="7">
        <name>Fe(3+)</name>
        <dbReference type="ChEBI" id="CHEBI:29034"/>
    </cofactor>
    <text evidence="7">Binds 1 zinc or iron ion per subunit.</text>
</comment>
<protein>
    <recommendedName>
        <fullName evidence="1 7">Imidazolonepropionase</fullName>
        <ecNumber evidence="1 7">3.5.2.7</ecNumber>
    </recommendedName>
    <alternativeName>
        <fullName evidence="7">Imidazolone-5-propionate hydrolase</fullName>
    </alternativeName>
</protein>
<feature type="binding site" evidence="7">
    <location>
        <position position="313"/>
    </location>
    <ligand>
        <name>N-formimidoyl-L-glutamate</name>
        <dbReference type="ChEBI" id="CHEBI:58928"/>
    </ligand>
</feature>
<evidence type="ECO:0000259" key="8">
    <source>
        <dbReference type="Pfam" id="PF01979"/>
    </source>
</evidence>
<comment type="catalytic activity">
    <reaction evidence="7">
        <text>4-imidazolone-5-propanoate + H2O = N-formimidoyl-L-glutamate</text>
        <dbReference type="Rhea" id="RHEA:23660"/>
        <dbReference type="ChEBI" id="CHEBI:15377"/>
        <dbReference type="ChEBI" id="CHEBI:58928"/>
        <dbReference type="ChEBI" id="CHEBI:77893"/>
        <dbReference type="EC" id="3.5.2.7"/>
    </reaction>
</comment>
<dbReference type="InterPro" id="IPR006680">
    <property type="entry name" value="Amidohydro-rel"/>
</dbReference>
<dbReference type="GO" id="GO:0005506">
    <property type="term" value="F:iron ion binding"/>
    <property type="evidence" value="ECO:0007669"/>
    <property type="project" value="UniProtKB-UniRule"/>
</dbReference>
<comment type="similarity">
    <text evidence="7">Belongs to the metallo-dependent hydrolases superfamily. HutI family.</text>
</comment>
<comment type="function">
    <text evidence="7">Catalyzes the hydrolytic cleavage of the carbon-nitrogen bond in imidazolone-5-propanoate to yield N-formimidoyl-L-glutamate. It is the third step in the universal histidine degradation pathway.</text>
</comment>
<feature type="binding site" evidence="7">
    <location>
        <position position="69"/>
    </location>
    <ligand>
        <name>Fe(3+)</name>
        <dbReference type="ChEBI" id="CHEBI:29034"/>
    </ligand>
</feature>
<comment type="pathway">
    <text evidence="7">Amino-acid degradation; L-histidine degradation into L-glutamate; N-formimidoyl-L-glutamate from L-histidine: step 3/3.</text>
</comment>
<dbReference type="SUPFAM" id="SSF51338">
    <property type="entry name" value="Composite domain of metallo-dependent hydrolases"/>
    <property type="match status" value="1"/>
</dbReference>
<feature type="binding site" evidence="7">
    <location>
        <position position="315"/>
    </location>
    <ligand>
        <name>N-formimidoyl-L-glutamate</name>
        <dbReference type="ChEBI" id="CHEBI:58928"/>
    </ligand>
</feature>
<evidence type="ECO:0000256" key="3">
    <source>
        <dbReference type="ARBA" id="ARBA00022801"/>
    </source>
</evidence>
<dbReference type="GO" id="GO:0019556">
    <property type="term" value="P:L-histidine catabolic process to glutamate and formamide"/>
    <property type="evidence" value="ECO:0007669"/>
    <property type="project" value="UniProtKB-UniRule"/>
</dbReference>
<accession>A0A7C3UY86</accession>
<evidence type="ECO:0000313" key="9">
    <source>
        <dbReference type="EMBL" id="HGE98647.1"/>
    </source>
</evidence>
<feature type="binding site" evidence="7">
    <location>
        <position position="69"/>
    </location>
    <ligand>
        <name>Zn(2+)</name>
        <dbReference type="ChEBI" id="CHEBI:29105"/>
    </ligand>
</feature>
<dbReference type="Gene3D" id="2.30.40.10">
    <property type="entry name" value="Urease, subunit C, domain 1"/>
    <property type="match status" value="1"/>
</dbReference>
<reference evidence="9" key="1">
    <citation type="journal article" date="2020" name="mSystems">
        <title>Genome- and Community-Level Interaction Insights into Carbon Utilization and Element Cycling Functions of Hydrothermarchaeota in Hydrothermal Sediment.</title>
        <authorList>
            <person name="Zhou Z."/>
            <person name="Liu Y."/>
            <person name="Xu W."/>
            <person name="Pan J."/>
            <person name="Luo Z.H."/>
            <person name="Li M."/>
        </authorList>
    </citation>
    <scope>NUCLEOTIDE SEQUENCE [LARGE SCALE GENOMIC DNA]</scope>
    <source>
        <strain evidence="9">SpSt-906</strain>
    </source>
</reference>
<feature type="binding site" evidence="7">
    <location>
        <position position="140"/>
    </location>
    <ligand>
        <name>N-formimidoyl-L-glutamate</name>
        <dbReference type="ChEBI" id="CHEBI:58928"/>
    </ligand>
</feature>
<dbReference type="HAMAP" id="MF_00372">
    <property type="entry name" value="HutI"/>
    <property type="match status" value="1"/>
</dbReference>
<keyword evidence="7" id="KW-0963">Cytoplasm</keyword>
<organism evidence="9">
    <name type="scientific">candidate division WOR-3 bacterium</name>
    <dbReference type="NCBI Taxonomy" id="2052148"/>
    <lineage>
        <taxon>Bacteria</taxon>
        <taxon>Bacteria division WOR-3</taxon>
    </lineage>
</organism>
<dbReference type="GO" id="GO:0050480">
    <property type="term" value="F:imidazolonepropionase activity"/>
    <property type="evidence" value="ECO:0007669"/>
    <property type="project" value="UniProtKB-UniRule"/>
</dbReference>
<dbReference type="Pfam" id="PF01979">
    <property type="entry name" value="Amidohydro_1"/>
    <property type="match status" value="1"/>
</dbReference>
<dbReference type="EC" id="3.5.2.7" evidence="1 7"/>
<dbReference type="GO" id="GO:0019557">
    <property type="term" value="P:L-histidine catabolic process to glutamate and formate"/>
    <property type="evidence" value="ECO:0007669"/>
    <property type="project" value="UniProtKB-UniPathway"/>
</dbReference>
<evidence type="ECO:0000256" key="2">
    <source>
        <dbReference type="ARBA" id="ARBA00022723"/>
    </source>
</evidence>
<keyword evidence="6 7" id="KW-0408">Iron</keyword>
<name>A0A7C3UY86_UNCW3</name>
<keyword evidence="5 7" id="KW-0862">Zinc</keyword>
<dbReference type="NCBIfam" id="TIGR01224">
    <property type="entry name" value="hutI"/>
    <property type="match status" value="1"/>
</dbReference>
<feature type="binding site" evidence="7">
    <location>
        <position position="236"/>
    </location>
    <ligand>
        <name>Fe(3+)</name>
        <dbReference type="ChEBI" id="CHEBI:29034"/>
    </ligand>
</feature>
<feature type="binding site" evidence="7">
    <location>
        <position position="67"/>
    </location>
    <ligand>
        <name>Fe(3+)</name>
        <dbReference type="ChEBI" id="CHEBI:29034"/>
    </ligand>
</feature>
<keyword evidence="2 7" id="KW-0479">Metal-binding</keyword>
<proteinExistence type="inferred from homology"/>
<dbReference type="Gene3D" id="3.20.20.140">
    <property type="entry name" value="Metal-dependent hydrolases"/>
    <property type="match status" value="1"/>
</dbReference>
<feature type="binding site" evidence="7">
    <location>
        <position position="311"/>
    </location>
    <ligand>
        <name>Fe(3+)</name>
        <dbReference type="ChEBI" id="CHEBI:29034"/>
    </ligand>
</feature>
<evidence type="ECO:0000256" key="1">
    <source>
        <dbReference type="ARBA" id="ARBA00012864"/>
    </source>
</evidence>
<dbReference type="FunFam" id="3.20.20.140:FF:000007">
    <property type="entry name" value="Imidazolonepropionase"/>
    <property type="match status" value="1"/>
</dbReference>
<feature type="binding site" evidence="7">
    <location>
        <position position="239"/>
    </location>
    <ligand>
        <name>4-imidazolone-5-propanoate</name>
        <dbReference type="ChEBI" id="CHEBI:77893"/>
    </ligand>
</feature>
<dbReference type="AlphaFoldDB" id="A0A7C3UY86"/>
<feature type="binding site" evidence="7">
    <location>
        <position position="316"/>
    </location>
    <ligand>
        <name>4-imidazolone-5-propanoate</name>
        <dbReference type="ChEBI" id="CHEBI:77893"/>
    </ligand>
</feature>
<dbReference type="CDD" id="cd01296">
    <property type="entry name" value="Imidazolone-5PH"/>
    <property type="match status" value="1"/>
</dbReference>
<evidence type="ECO:0000256" key="7">
    <source>
        <dbReference type="HAMAP-Rule" id="MF_00372"/>
    </source>
</evidence>
<comment type="subcellular location">
    <subcellularLocation>
        <location evidence="7">Cytoplasm</location>
    </subcellularLocation>
</comment>
<keyword evidence="4 7" id="KW-0369">Histidine metabolism</keyword>
<dbReference type="SUPFAM" id="SSF51556">
    <property type="entry name" value="Metallo-dependent hydrolases"/>
    <property type="match status" value="1"/>
</dbReference>
<feature type="binding site" evidence="7">
    <location>
        <position position="76"/>
    </location>
    <ligand>
        <name>4-imidazolone-5-propanoate</name>
        <dbReference type="ChEBI" id="CHEBI:77893"/>
    </ligand>
</feature>
<feature type="binding site" evidence="7">
    <location>
        <position position="311"/>
    </location>
    <ligand>
        <name>Zn(2+)</name>
        <dbReference type="ChEBI" id="CHEBI:29105"/>
    </ligand>
</feature>
<dbReference type="PANTHER" id="PTHR42752">
    <property type="entry name" value="IMIDAZOLONEPROPIONASE"/>
    <property type="match status" value="1"/>
</dbReference>
<dbReference type="EMBL" id="DTMQ01000009">
    <property type="protein sequence ID" value="HGE98647.1"/>
    <property type="molecule type" value="Genomic_DNA"/>
</dbReference>
<gene>
    <name evidence="7" type="primary">hutI</name>
    <name evidence="9" type="ORF">ENX07_01035</name>
</gene>
<evidence type="ECO:0000256" key="4">
    <source>
        <dbReference type="ARBA" id="ARBA00022808"/>
    </source>
</evidence>
<dbReference type="GO" id="GO:0008270">
    <property type="term" value="F:zinc ion binding"/>
    <property type="evidence" value="ECO:0007669"/>
    <property type="project" value="UniProtKB-UniRule"/>
</dbReference>